<gene>
    <name evidence="12" type="ORF">Ae201684_003114</name>
</gene>
<reference evidence="12 13" key="1">
    <citation type="submission" date="2019-07" db="EMBL/GenBank/DDBJ databases">
        <title>Genomics analysis of Aphanomyces spp. identifies a new class of oomycete effector associated with host adaptation.</title>
        <authorList>
            <person name="Gaulin E."/>
        </authorList>
    </citation>
    <scope>NUCLEOTIDE SEQUENCE [LARGE SCALE GENOMIC DNA]</scope>
    <source>
        <strain evidence="12 13">ATCC 201684</strain>
    </source>
</reference>
<dbReference type="EC" id="3.4.24.70" evidence="8"/>
<proteinExistence type="inferred from homology"/>
<evidence type="ECO:0000256" key="7">
    <source>
        <dbReference type="ARBA" id="ARBA00024603"/>
    </source>
</evidence>
<comment type="catalytic activity">
    <reaction evidence="7">
        <text>Hydrolysis of oligopeptides, with broad specificity. Gly or Ala commonly occur as P1 or P1' residues, but more distant residues are also important, as is shown by the fact that Z-Gly-Pro-Gly-|-Gly-Pro-Ala is cleaved, but not Z-(Gly)(5).</text>
        <dbReference type="EC" id="3.4.24.70"/>
    </reaction>
</comment>
<dbReference type="CDD" id="cd06456">
    <property type="entry name" value="M3A_DCP"/>
    <property type="match status" value="1"/>
</dbReference>
<dbReference type="InterPro" id="IPR045090">
    <property type="entry name" value="Pept_M3A_M3B"/>
</dbReference>
<evidence type="ECO:0000256" key="2">
    <source>
        <dbReference type="ARBA" id="ARBA00022670"/>
    </source>
</evidence>
<dbReference type="PANTHER" id="PTHR11804">
    <property type="entry name" value="PROTEASE M3 THIMET OLIGOPEPTIDASE-RELATED"/>
    <property type="match status" value="1"/>
</dbReference>
<evidence type="ECO:0000259" key="10">
    <source>
        <dbReference type="Pfam" id="PF01432"/>
    </source>
</evidence>
<evidence type="ECO:0000256" key="9">
    <source>
        <dbReference type="RuleBase" id="RU003435"/>
    </source>
</evidence>
<evidence type="ECO:0000313" key="12">
    <source>
        <dbReference type="EMBL" id="KAF0741742.1"/>
    </source>
</evidence>
<dbReference type="GO" id="GO:0006508">
    <property type="term" value="P:proteolysis"/>
    <property type="evidence" value="ECO:0007669"/>
    <property type="project" value="UniProtKB-KW"/>
</dbReference>
<dbReference type="AlphaFoldDB" id="A0A6G0XN66"/>
<dbReference type="Gene3D" id="3.40.390.10">
    <property type="entry name" value="Collagenase (Catalytic Domain)"/>
    <property type="match status" value="1"/>
</dbReference>
<keyword evidence="4 9" id="KW-0378">Hydrolase</keyword>
<dbReference type="VEuPathDB" id="FungiDB:AeMF1_000913"/>
<dbReference type="PANTHER" id="PTHR11804:SF83">
    <property type="entry name" value="LD37516P"/>
    <property type="match status" value="1"/>
</dbReference>
<dbReference type="GO" id="GO:0004222">
    <property type="term" value="F:metalloendopeptidase activity"/>
    <property type="evidence" value="ECO:0007669"/>
    <property type="project" value="UniProtKB-EC"/>
</dbReference>
<comment type="similarity">
    <text evidence="1 9">Belongs to the peptidase M3 family.</text>
</comment>
<dbReference type="InterPro" id="IPR045666">
    <property type="entry name" value="OpdA_N"/>
</dbReference>
<dbReference type="Gene3D" id="1.10.1370.40">
    <property type="match status" value="1"/>
</dbReference>
<evidence type="ECO:0000256" key="3">
    <source>
        <dbReference type="ARBA" id="ARBA00022723"/>
    </source>
</evidence>
<dbReference type="InterPro" id="IPR024077">
    <property type="entry name" value="Neurolysin/TOP_dom2"/>
</dbReference>
<evidence type="ECO:0000256" key="1">
    <source>
        <dbReference type="ARBA" id="ARBA00006040"/>
    </source>
</evidence>
<comment type="cofactor">
    <cofactor evidence="9">
        <name>Zn(2+)</name>
        <dbReference type="ChEBI" id="CHEBI:29105"/>
    </cofactor>
    <text evidence="9">Binds 1 zinc ion.</text>
</comment>
<comment type="caution">
    <text evidence="12">The sequence shown here is derived from an EMBL/GenBank/DDBJ whole genome shotgun (WGS) entry which is preliminary data.</text>
</comment>
<evidence type="ECO:0000313" key="13">
    <source>
        <dbReference type="Proteomes" id="UP000481153"/>
    </source>
</evidence>
<feature type="domain" description="Oligopeptidase A N-terminal" evidence="11">
    <location>
        <begin position="32"/>
        <end position="156"/>
    </location>
</feature>
<dbReference type="GO" id="GO:0046872">
    <property type="term" value="F:metal ion binding"/>
    <property type="evidence" value="ECO:0007669"/>
    <property type="project" value="UniProtKB-UniRule"/>
</dbReference>
<protein>
    <recommendedName>
        <fullName evidence="8">oligopeptidase A</fullName>
        <ecNumber evidence="8">3.4.24.70</ecNumber>
    </recommendedName>
</protein>
<dbReference type="Pfam" id="PF01432">
    <property type="entry name" value="Peptidase_M3"/>
    <property type="match status" value="1"/>
</dbReference>
<dbReference type="Proteomes" id="UP000481153">
    <property type="component" value="Unassembled WGS sequence"/>
</dbReference>
<keyword evidence="6 9" id="KW-0482">Metalloprotease</keyword>
<evidence type="ECO:0000256" key="6">
    <source>
        <dbReference type="ARBA" id="ARBA00023049"/>
    </source>
</evidence>
<evidence type="ECO:0000259" key="11">
    <source>
        <dbReference type="Pfam" id="PF19310"/>
    </source>
</evidence>
<dbReference type="GO" id="GO:0006518">
    <property type="term" value="P:peptide metabolic process"/>
    <property type="evidence" value="ECO:0007669"/>
    <property type="project" value="TreeGrafter"/>
</dbReference>
<evidence type="ECO:0000256" key="8">
    <source>
        <dbReference type="ARBA" id="ARBA00026100"/>
    </source>
</evidence>
<dbReference type="SUPFAM" id="SSF55486">
    <property type="entry name" value="Metalloproteases ('zincins'), catalytic domain"/>
    <property type="match status" value="1"/>
</dbReference>
<feature type="domain" description="Peptidase M3A/M3B catalytic" evidence="10">
    <location>
        <begin position="236"/>
        <end position="697"/>
    </location>
</feature>
<organism evidence="12 13">
    <name type="scientific">Aphanomyces euteiches</name>
    <dbReference type="NCBI Taxonomy" id="100861"/>
    <lineage>
        <taxon>Eukaryota</taxon>
        <taxon>Sar</taxon>
        <taxon>Stramenopiles</taxon>
        <taxon>Oomycota</taxon>
        <taxon>Saprolegniomycetes</taxon>
        <taxon>Saprolegniales</taxon>
        <taxon>Verrucalvaceae</taxon>
        <taxon>Aphanomyces</taxon>
    </lineage>
</organism>
<dbReference type="Pfam" id="PF19310">
    <property type="entry name" value="TOP_N"/>
    <property type="match status" value="1"/>
</dbReference>
<dbReference type="EMBL" id="VJMJ01000035">
    <property type="protein sequence ID" value="KAF0741742.1"/>
    <property type="molecule type" value="Genomic_DNA"/>
</dbReference>
<keyword evidence="3 9" id="KW-0479">Metal-binding</keyword>
<accession>A0A6G0XN66</accession>
<name>A0A6G0XN66_9STRA</name>
<dbReference type="InterPro" id="IPR024079">
    <property type="entry name" value="MetalloPept_cat_dom_sf"/>
</dbReference>
<dbReference type="InterPro" id="IPR001567">
    <property type="entry name" value="Pept_M3A_M3B_dom"/>
</dbReference>
<evidence type="ECO:0000256" key="5">
    <source>
        <dbReference type="ARBA" id="ARBA00022833"/>
    </source>
</evidence>
<dbReference type="InterPro" id="IPR034005">
    <property type="entry name" value="M3A_DCP"/>
</dbReference>
<keyword evidence="13" id="KW-1185">Reference proteome</keyword>
<evidence type="ECO:0000256" key="4">
    <source>
        <dbReference type="ARBA" id="ARBA00022801"/>
    </source>
</evidence>
<sequence>MDNSVTTILWEDSLPPFQRLDAANISAAVRAAIDDMVLEMNSMEDDLSTPNAELSWELVMDRQEMLADSVDRMWVVLTKLTEVVSTPELQKAKADLESDVAKVLTRRVQSVEICRAMEILRAGPEWSYSSVEQKRILNRAILQARLNGVGLLDDEKMRFNEIQLRLRQLENQFQSNILQAADADALIVHDKSELEGIPSNLLAVMARSAVAAGHTEATAEGGPWKVSADASLYRAVMQNCTNRKFRQRFHKVYVTKCSSGPLDNRPIMQEILDLRHERAQILGFNSYAELSLATRMAPSVLSVTEMINDLRDAAYPVAEAELHQLQEYALAHGQTEPMEPYDVDYWRVELSKETMVLDHEVIKEYFPRAKVLEGMFELASQLFGIRVEPGDESVETWHPDVQFYQIRSMERPGEPVIAYFYMDPFARPGQKRIGSWTQLLVARSKVFGTPEMPIRLPVFSIVCNQIPPADDESPNLMPFDSILQLFRNFGHGLRVALNQAEYSFASNFDGVELEALEMTAVLWQYFCFDRGVIQMISSHYKTGAPLPDNLLESLVAARKYMAATDLLRQMRFAATDTALHHYYDPDSSESIRQIQLQIDERFCVLLPIPGDQQVCSFPHAFDGKAMVAGYYVYKWAEMVTVDAFAMFDESKHEDWKVIGRKFRDTMLANLGIYHPMEAFQMFRGRPPRHEALLHIYGLK</sequence>
<keyword evidence="2 9" id="KW-0645">Protease</keyword>
<keyword evidence="5 9" id="KW-0862">Zinc</keyword>
<dbReference type="Gene3D" id="1.10.1370.10">
    <property type="entry name" value="Neurolysin, domain 3"/>
    <property type="match status" value="1"/>
</dbReference>